<dbReference type="EMBL" id="JAAGAB010000004">
    <property type="protein sequence ID" value="NDV02439.1"/>
    <property type="molecule type" value="Genomic_DNA"/>
</dbReference>
<evidence type="ECO:0000313" key="2">
    <source>
        <dbReference type="Proteomes" id="UP000474757"/>
    </source>
</evidence>
<dbReference type="Proteomes" id="UP000474757">
    <property type="component" value="Unassembled WGS sequence"/>
</dbReference>
<reference evidence="1 2" key="1">
    <citation type="submission" date="2020-02" db="EMBL/GenBank/DDBJ databases">
        <title>Pseudoroseicyclus tamarix, sp. nov., isolated from offshore sediment of a Tamarix chinensis forest.</title>
        <authorList>
            <person name="Gai Y."/>
        </authorList>
    </citation>
    <scope>NUCLEOTIDE SEQUENCE [LARGE SCALE GENOMIC DNA]</scope>
    <source>
        <strain evidence="1 2">CLL3-39</strain>
    </source>
</reference>
<sequence>MYGQRIRKNEKLLLRARACSETDFVSAVRLYGGDPSVCLVGEDLSHINFISSDISGISFCGACLDYATFDKRQLESVINTGPISLNGVRVLDDKPGAAREIKSEPSEITEECGNHSEAVSRDQRFLGKYAFCPKHGIGKIEDLCTRNFDFGELYLYTVAFEESLNPCHFTRTGLDAQCVILSEDRKSAELLSTVHNAIDAVRGGNGKLNESSPKPLRGEDWSVFARELNRFSSLNWSVDPIPQSILVHCGKLETALRRYGVVLGDGVTSGFRVILRLLTERKY</sequence>
<keyword evidence="2" id="KW-1185">Reference proteome</keyword>
<evidence type="ECO:0000313" key="1">
    <source>
        <dbReference type="EMBL" id="NDV02439.1"/>
    </source>
</evidence>
<organism evidence="1 2">
    <name type="scientific">Pseudoroseicyclus tamaricis</name>
    <dbReference type="NCBI Taxonomy" id="2705421"/>
    <lineage>
        <taxon>Bacteria</taxon>
        <taxon>Pseudomonadati</taxon>
        <taxon>Pseudomonadota</taxon>
        <taxon>Alphaproteobacteria</taxon>
        <taxon>Rhodobacterales</taxon>
        <taxon>Paracoccaceae</taxon>
        <taxon>Pseudoroseicyclus</taxon>
    </lineage>
</organism>
<protein>
    <submittedName>
        <fullName evidence="1">Uncharacterized protein</fullName>
    </submittedName>
</protein>
<gene>
    <name evidence="1" type="ORF">GZA08_15820</name>
</gene>
<accession>A0A6B2K0H0</accession>
<proteinExistence type="predicted"/>
<name>A0A6B2K0H0_9RHOB</name>
<dbReference type="RefSeq" id="WP_163895422.1">
    <property type="nucleotide sequence ID" value="NZ_JAAFYS010000004.1"/>
</dbReference>
<comment type="caution">
    <text evidence="1">The sequence shown here is derived from an EMBL/GenBank/DDBJ whole genome shotgun (WGS) entry which is preliminary data.</text>
</comment>
<dbReference type="AlphaFoldDB" id="A0A6B2K0H0"/>